<accession>A0A2N9Y4J4</accession>
<evidence type="ECO:0000313" key="2">
    <source>
        <dbReference type="Proteomes" id="UP000231094"/>
    </source>
</evidence>
<sequence length="138" mass="15981">MKINFRLKLFVILLFLFNFNYSYALPKEGSWTDEMYTDNNEIPYSIFSIKLKVEDNNKINGELCSIIQYGNKIDCPILFSSRLIDNKIKVHFDSNFGGINGFAVITIQGNNLSWDLINVPEGEYYVVRKALLLPEKNK</sequence>
<comment type="caution">
    <text evidence="1">The sequence shown here is derived from an EMBL/GenBank/DDBJ whole genome shotgun (WGS) entry which is preliminary data.</text>
</comment>
<dbReference type="Proteomes" id="UP000231094">
    <property type="component" value="Unassembled WGS sequence"/>
</dbReference>
<proteinExistence type="predicted"/>
<dbReference type="EMBL" id="MEIV01000041">
    <property type="protein sequence ID" value="PIT62913.1"/>
    <property type="molecule type" value="Genomic_DNA"/>
</dbReference>
<name>A0A2N9Y4J4_9NEIS</name>
<dbReference type="RefSeq" id="WP_100117148.1">
    <property type="nucleotide sequence ID" value="NZ_JBNPAZ010000015.1"/>
</dbReference>
<protein>
    <submittedName>
        <fullName evidence="1">Uncharacterized protein</fullName>
    </submittedName>
</protein>
<evidence type="ECO:0000313" key="1">
    <source>
        <dbReference type="EMBL" id="PIT62913.1"/>
    </source>
</evidence>
<organism evidence="1 2">
    <name type="scientific">Snodgrassella alvi</name>
    <dbReference type="NCBI Taxonomy" id="1196083"/>
    <lineage>
        <taxon>Bacteria</taxon>
        <taxon>Pseudomonadati</taxon>
        <taxon>Pseudomonadota</taxon>
        <taxon>Betaproteobacteria</taxon>
        <taxon>Neisseriales</taxon>
        <taxon>Neisseriaceae</taxon>
        <taxon>Snodgrassella</taxon>
    </lineage>
</organism>
<reference evidence="1 2" key="1">
    <citation type="journal article" date="2017" name="MBio">
        <title>Type VI secretion-mediated competition in the bee gut microbiome.</title>
        <authorList>
            <person name="Steele M.I."/>
            <person name="Kwong W.K."/>
            <person name="Powell J.E."/>
            <person name="Whiteley M."/>
            <person name="Moran N.A."/>
        </authorList>
    </citation>
    <scope>NUCLEOTIDE SEQUENCE [LARGE SCALE GENOMIC DNA]</scope>
    <source>
        <strain evidence="1 2">PEB0171</strain>
    </source>
</reference>
<gene>
    <name evidence="1" type="ORF">BHC47_11585</name>
</gene>
<dbReference type="AlphaFoldDB" id="A0A2N9Y4J4"/>